<proteinExistence type="predicted"/>
<dbReference type="RefSeq" id="WP_135391848.1">
    <property type="nucleotide sequence ID" value="NZ_SRMB01000001.1"/>
</dbReference>
<dbReference type="Proteomes" id="UP000298471">
    <property type="component" value="Unassembled WGS sequence"/>
</dbReference>
<comment type="caution">
    <text evidence="1">The sequence shown here is derived from an EMBL/GenBank/DDBJ whole genome shotgun (WGS) entry which is preliminary data.</text>
</comment>
<dbReference type="EMBL" id="SRMB01000001">
    <property type="protein sequence ID" value="TGE28409.1"/>
    <property type="molecule type" value="Genomic_DNA"/>
</dbReference>
<evidence type="ECO:0000313" key="2">
    <source>
        <dbReference type="Proteomes" id="UP000298471"/>
    </source>
</evidence>
<accession>A0A4Z0QGF4</accession>
<protein>
    <submittedName>
        <fullName evidence="1">Uncharacterized protein</fullName>
    </submittedName>
</protein>
<organism evidence="1 2">
    <name type="scientific">Hymenobacter metallicola</name>
    <dbReference type="NCBI Taxonomy" id="2563114"/>
    <lineage>
        <taxon>Bacteria</taxon>
        <taxon>Pseudomonadati</taxon>
        <taxon>Bacteroidota</taxon>
        <taxon>Cytophagia</taxon>
        <taxon>Cytophagales</taxon>
        <taxon>Hymenobacteraceae</taxon>
        <taxon>Hymenobacter</taxon>
    </lineage>
</organism>
<reference evidence="1 2" key="1">
    <citation type="submission" date="2019-04" db="EMBL/GenBank/DDBJ databases">
        <authorList>
            <person name="Feng G."/>
            <person name="Zhang J."/>
            <person name="Zhu H."/>
        </authorList>
    </citation>
    <scope>NUCLEOTIDE SEQUENCE [LARGE SCALE GENOMIC DNA]</scope>
    <source>
        <strain evidence="1 2">9PBR-1</strain>
    </source>
</reference>
<gene>
    <name evidence="1" type="ORF">E5K02_02790</name>
</gene>
<evidence type="ECO:0000313" key="1">
    <source>
        <dbReference type="EMBL" id="TGE28409.1"/>
    </source>
</evidence>
<keyword evidence="2" id="KW-1185">Reference proteome</keyword>
<name>A0A4Z0QGF4_9BACT</name>
<sequence>MHNSTLLAAPEVPASAPLSPRWVLGAIQTILGLGLLAPFGYRLSTTQELLVGFSLLNASMLLVGG</sequence>
<dbReference type="AlphaFoldDB" id="A0A4Z0QGF4"/>